<evidence type="ECO:0000313" key="1">
    <source>
        <dbReference type="EMBL" id="KAG6794207.1"/>
    </source>
</evidence>
<evidence type="ECO:0000313" key="2">
    <source>
        <dbReference type="Proteomes" id="UP000886885"/>
    </source>
</evidence>
<accession>A0A8X8IYY1</accession>
<sequence>MQVVKSFPSGKREGGDFTAACVSPKGEWIYCVGEDRNIYCFSFQSGKLEHLMKVHEKDVIVTSLEDTFVSVVAFFEKRFPFVKEPPVHLELSFLYVLLLSSEFLFAQFTSNHSHPVSGEDFLEGGSSQDMILEMGFDLDMLVGSSLMKGVCLMKCSIKIVFCTM</sequence>
<dbReference type="EMBL" id="JAAWWB010000001">
    <property type="protein sequence ID" value="KAG6794207.1"/>
    <property type="molecule type" value="Genomic_DNA"/>
</dbReference>
<proteinExistence type="predicted"/>
<reference evidence="1" key="1">
    <citation type="journal article" date="2020" name="bioRxiv">
        <title>Hybrid origin of Populus tomentosa Carr. identified through genome sequencing and phylogenomic analysis.</title>
        <authorList>
            <person name="An X."/>
            <person name="Gao K."/>
            <person name="Chen Z."/>
            <person name="Li J."/>
            <person name="Yang X."/>
            <person name="Yang X."/>
            <person name="Zhou J."/>
            <person name="Guo T."/>
            <person name="Zhao T."/>
            <person name="Huang S."/>
            <person name="Miao D."/>
            <person name="Khan W.U."/>
            <person name="Rao P."/>
            <person name="Ye M."/>
            <person name="Lei B."/>
            <person name="Liao W."/>
            <person name="Wang J."/>
            <person name="Ji L."/>
            <person name="Li Y."/>
            <person name="Guo B."/>
            <person name="Mustafa N.S."/>
            <person name="Li S."/>
            <person name="Yun Q."/>
            <person name="Keller S.R."/>
            <person name="Mao J."/>
            <person name="Zhang R."/>
            <person name="Strauss S.H."/>
        </authorList>
    </citation>
    <scope>NUCLEOTIDE SEQUENCE</scope>
    <source>
        <strain evidence="1">GM15</strain>
        <tissue evidence="1">Leaf</tissue>
    </source>
</reference>
<dbReference type="Proteomes" id="UP000886885">
    <property type="component" value="Chromosome 1A"/>
</dbReference>
<dbReference type="GO" id="GO:0000398">
    <property type="term" value="P:mRNA splicing, via spliceosome"/>
    <property type="evidence" value="ECO:0007669"/>
    <property type="project" value="InterPro"/>
</dbReference>
<dbReference type="PANTHER" id="PTHR22848">
    <property type="entry name" value="WD40 REPEAT PROTEIN"/>
    <property type="match status" value="1"/>
</dbReference>
<protein>
    <submittedName>
        <fullName evidence="1">Uncharacterized protein</fullName>
    </submittedName>
</protein>
<keyword evidence="2" id="KW-1185">Reference proteome</keyword>
<organism evidence="1 2">
    <name type="scientific">Populus tomentosa</name>
    <name type="common">Chinese white poplar</name>
    <dbReference type="NCBI Taxonomy" id="118781"/>
    <lineage>
        <taxon>Eukaryota</taxon>
        <taxon>Viridiplantae</taxon>
        <taxon>Streptophyta</taxon>
        <taxon>Embryophyta</taxon>
        <taxon>Tracheophyta</taxon>
        <taxon>Spermatophyta</taxon>
        <taxon>Magnoliopsida</taxon>
        <taxon>eudicotyledons</taxon>
        <taxon>Gunneridae</taxon>
        <taxon>Pentapetalae</taxon>
        <taxon>rosids</taxon>
        <taxon>fabids</taxon>
        <taxon>Malpighiales</taxon>
        <taxon>Salicaceae</taxon>
        <taxon>Saliceae</taxon>
        <taxon>Populus</taxon>
    </lineage>
</organism>
<name>A0A8X8IYY1_POPTO</name>
<dbReference type="OrthoDB" id="538223at2759"/>
<comment type="caution">
    <text evidence="1">The sequence shown here is derived from an EMBL/GenBank/DDBJ whole genome shotgun (WGS) entry which is preliminary data.</text>
</comment>
<dbReference type="AlphaFoldDB" id="A0A8X8IYY1"/>
<gene>
    <name evidence="1" type="ORF">POTOM_003445</name>
</gene>
<dbReference type="InterPro" id="IPR045184">
    <property type="entry name" value="SMU1"/>
</dbReference>